<evidence type="ECO:0000256" key="1">
    <source>
        <dbReference type="SAM" id="MobiDB-lite"/>
    </source>
</evidence>
<evidence type="ECO:0000313" key="3">
    <source>
        <dbReference type="EMBL" id="MBO0663023.1"/>
    </source>
</evidence>
<dbReference type="PANTHER" id="PTHR43000">
    <property type="entry name" value="DTDP-D-GLUCOSE 4,6-DEHYDRATASE-RELATED"/>
    <property type="match status" value="1"/>
</dbReference>
<dbReference type="Gene3D" id="3.40.50.720">
    <property type="entry name" value="NAD(P)-binding Rossmann-like Domain"/>
    <property type="match status" value="1"/>
</dbReference>
<dbReference type="AlphaFoldDB" id="A0A939FW20"/>
<dbReference type="InterPro" id="IPR016040">
    <property type="entry name" value="NAD(P)-bd_dom"/>
</dbReference>
<comment type="caution">
    <text evidence="3">The sequence shown here is derived from an EMBL/GenBank/DDBJ whole genome shotgun (WGS) entry which is preliminary data.</text>
</comment>
<dbReference type="InterPro" id="IPR036291">
    <property type="entry name" value="NAD(P)-bd_dom_sf"/>
</dbReference>
<dbReference type="NCBIfam" id="TIGR02622">
    <property type="entry name" value="CDP_4_6_dhtase"/>
    <property type="match status" value="1"/>
</dbReference>
<dbReference type="InterPro" id="IPR013445">
    <property type="entry name" value="CDP_4_6_deHydtase"/>
</dbReference>
<proteinExistence type="predicted"/>
<evidence type="ECO:0000259" key="2">
    <source>
        <dbReference type="Pfam" id="PF16363"/>
    </source>
</evidence>
<sequence length="391" mass="42464">MSEAEFRRAFAGRRILVTGHSGFKGGWLCLWLRRLGAAVVGVSLPAEPRSLHNAIGLDRLIDGRIGDIRSREAFQACLAGADFDLVFHLAAQPIVRRSFVDPIDTYLTNVVGTAVVLEAARAMPSLRAIVVVTSDKCYANNEWAWGYRETDAMGGHDPYSSSKGCTELVAAAYRDTFFTRPGAPRLATVRAGNVIGGGDFASDRLVPDLVRAMEAGERPILRNPASVRPWQHVFEPLRGYLMVAARLMAGERGIDEAWNFGCDRDSAVDVASLAAMIAQGLGVKQAPLVRRDEAAPAEARLLRLDSTKAFVRLGWKPVYSIAETVDQTAAWYRAFFKDPGRIRAVSEAQLTDYLVRAEAAESSRPTPTTARPDETTAGQAVAGAQKRAAYG</sequence>
<dbReference type="EC" id="4.2.1.45" evidence="3"/>
<dbReference type="GO" id="GO:0047733">
    <property type="term" value="F:CDP-glucose 4,6-dehydratase activity"/>
    <property type="evidence" value="ECO:0007669"/>
    <property type="project" value="UniProtKB-EC"/>
</dbReference>
<feature type="region of interest" description="Disordered" evidence="1">
    <location>
        <begin position="358"/>
        <end position="391"/>
    </location>
</feature>
<dbReference type="SUPFAM" id="SSF51735">
    <property type="entry name" value="NAD(P)-binding Rossmann-fold domains"/>
    <property type="match status" value="1"/>
</dbReference>
<dbReference type="Gene3D" id="3.90.25.10">
    <property type="entry name" value="UDP-galactose 4-epimerase, domain 1"/>
    <property type="match status" value="1"/>
</dbReference>
<keyword evidence="3" id="KW-0456">Lyase</keyword>
<dbReference type="RefSeq" id="WP_207257815.1">
    <property type="nucleotide sequence ID" value="NZ_JAFMPP010000008.1"/>
</dbReference>
<accession>A0A939FW20</accession>
<dbReference type="Pfam" id="PF16363">
    <property type="entry name" value="GDP_Man_Dehyd"/>
    <property type="match status" value="1"/>
</dbReference>
<organism evidence="3 4">
    <name type="scientific">Jiella flava</name>
    <dbReference type="NCBI Taxonomy" id="2816857"/>
    <lineage>
        <taxon>Bacteria</taxon>
        <taxon>Pseudomonadati</taxon>
        <taxon>Pseudomonadota</taxon>
        <taxon>Alphaproteobacteria</taxon>
        <taxon>Hyphomicrobiales</taxon>
        <taxon>Aurantimonadaceae</taxon>
        <taxon>Jiella</taxon>
    </lineage>
</organism>
<dbReference type="Proteomes" id="UP000664122">
    <property type="component" value="Unassembled WGS sequence"/>
</dbReference>
<keyword evidence="4" id="KW-1185">Reference proteome</keyword>
<dbReference type="EMBL" id="JAFMPP010000008">
    <property type="protein sequence ID" value="MBO0663023.1"/>
    <property type="molecule type" value="Genomic_DNA"/>
</dbReference>
<gene>
    <name evidence="3" type="primary">rfbG</name>
    <name evidence="3" type="ORF">J1C48_10585</name>
</gene>
<reference evidence="3" key="1">
    <citation type="submission" date="2021-03" db="EMBL/GenBank/DDBJ databases">
        <title>Whole genome sequence of Jiella sp. CQZ9-1.</title>
        <authorList>
            <person name="Tuo L."/>
        </authorList>
    </citation>
    <scope>NUCLEOTIDE SEQUENCE</scope>
    <source>
        <strain evidence="3">CQZ9-1</strain>
    </source>
</reference>
<feature type="domain" description="NAD(P)-binding" evidence="2">
    <location>
        <begin position="16"/>
        <end position="327"/>
    </location>
</feature>
<name>A0A939FW20_9HYPH</name>
<evidence type="ECO:0000313" key="4">
    <source>
        <dbReference type="Proteomes" id="UP000664122"/>
    </source>
</evidence>
<protein>
    <submittedName>
        <fullName evidence="3">CDP-glucose 4,6-dehydratase</fullName>
        <ecNumber evidence="3">4.2.1.45</ecNumber>
    </submittedName>
</protein>